<evidence type="ECO:0000313" key="1">
    <source>
        <dbReference type="EMBL" id="QNS14598.1"/>
    </source>
</evidence>
<gene>
    <name evidence="1" type="ORF">ICJ55_07515</name>
</gene>
<evidence type="ECO:0000313" key="2">
    <source>
        <dbReference type="Proteomes" id="UP000576260"/>
    </source>
</evidence>
<dbReference type="Pfam" id="PF10071">
    <property type="entry name" value="DUF2310"/>
    <property type="match status" value="1"/>
</dbReference>
<reference evidence="1 2" key="1">
    <citation type="submission" date="2020-09" db="EMBL/GenBank/DDBJ databases">
        <title>Mannheimia bovis sp.nov., isolated from a cow.</title>
        <authorList>
            <person name="Li F."/>
        </authorList>
    </citation>
    <scope>NUCLEOTIDE SEQUENCE [LARGE SCALE GENOMIC DNA]</scope>
    <source>
        <strain evidence="1 2">ZY190616</strain>
    </source>
</reference>
<keyword evidence="2" id="KW-1185">Reference proteome</keyword>
<protein>
    <submittedName>
        <fullName evidence="1">Zn-ribbon-containing protein</fullName>
    </submittedName>
</protein>
<dbReference type="AlphaFoldDB" id="A0A7H1C0U3"/>
<name>A0A7H1C0U3_9PAST</name>
<dbReference type="PIRSF" id="PIRSF029037">
    <property type="entry name" value="UCP029037_Zn_ribbon"/>
    <property type="match status" value="1"/>
</dbReference>
<dbReference type="EMBL" id="CP061280">
    <property type="protein sequence ID" value="QNS14598.1"/>
    <property type="molecule type" value="Genomic_DNA"/>
</dbReference>
<organism evidence="1 2">
    <name type="scientific">Mannheimia bovis</name>
    <dbReference type="NCBI Taxonomy" id="2770636"/>
    <lineage>
        <taxon>Bacteria</taxon>
        <taxon>Pseudomonadati</taxon>
        <taxon>Pseudomonadota</taxon>
        <taxon>Gammaproteobacteria</taxon>
        <taxon>Pasteurellales</taxon>
        <taxon>Pasteurellaceae</taxon>
        <taxon>Mannheimia</taxon>
    </lineage>
</organism>
<proteinExistence type="predicted"/>
<dbReference type="RefSeq" id="WP_188156243.1">
    <property type="nucleotide sequence ID" value="NZ_CP061280.1"/>
</dbReference>
<dbReference type="KEGG" id="mbos:ICJ55_07515"/>
<sequence length="251" mass="29074">MYQVIVHFSYQNFEQDPVTLIGQILNQWLYNGQVIGREMPITFHQNGFQASVCTPEQESLLPDNNSEEVNEALLQAVENGVNFTGFEIVGRDYQGEETSHNKQPKFQILYTTHLDTCSPLYDGEQFAPIPLYRLKDQALSEVLLEWQQNWQACDLLQMKGSVLEESALMQISDNRSELAISGLDLCKQVEEKTQIPTFYYLYRLGTDELEEHNRKCPSCNCEWKLASPLHDIFHFKCDHCRLISNLSWELL</sequence>
<dbReference type="InterPro" id="IPR016908">
    <property type="entry name" value="UCP029037"/>
</dbReference>
<dbReference type="Proteomes" id="UP000576260">
    <property type="component" value="Chromosome"/>
</dbReference>
<accession>A0A7H1C0U3</accession>